<feature type="domain" description="J" evidence="2">
    <location>
        <begin position="4"/>
        <end position="68"/>
    </location>
</feature>
<keyword evidence="4" id="KW-1185">Reference proteome</keyword>
<dbReference type="Proteomes" id="UP000832011">
    <property type="component" value="Chromosome"/>
</dbReference>
<proteinExistence type="predicted"/>
<sequence>MADTHYQTLGVARDADADTIKKAYRKLARKYHPDLSKEPDAQEKMQAINIAYETLSDADKKAEYDYLLDHPHAFQGGSSAGGQSFDSKAYEQHFHYGDGQDFSGFEDLFGRFGAGFGGGNSRARTQREPQSWRGEDQHASIEVDLSVAYSGATQQIGLNIPTYNAYGQAEIQRKTLQVKIPKGVKQGQSIRLAGQGQAGVNGGDHGDLYIEIHYRTPEGISVDGLDVLVNTHVLPWEAALGGPITVKTPAGELQVNIPAGSQSGKKLRLKGKGIPNSAEAGNLYLVLNVVVPPAVTEAQKQAYADLAAAFPNFNPRSA</sequence>
<dbReference type="Gene3D" id="1.10.287.110">
    <property type="entry name" value="DnaJ domain"/>
    <property type="match status" value="1"/>
</dbReference>
<evidence type="ECO:0000259" key="2">
    <source>
        <dbReference type="PROSITE" id="PS50076"/>
    </source>
</evidence>
<dbReference type="PROSITE" id="PS50076">
    <property type="entry name" value="DNAJ_2"/>
    <property type="match status" value="1"/>
</dbReference>
<gene>
    <name evidence="3" type="ORF">LVJ82_06640</name>
</gene>
<dbReference type="InterPro" id="IPR001623">
    <property type="entry name" value="DnaJ_domain"/>
</dbReference>
<dbReference type="SUPFAM" id="SSF49493">
    <property type="entry name" value="HSP40/DnaJ peptide-binding domain"/>
    <property type="match status" value="2"/>
</dbReference>
<dbReference type="SUPFAM" id="SSF46565">
    <property type="entry name" value="Chaperone J-domain"/>
    <property type="match status" value="1"/>
</dbReference>
<keyword evidence="1" id="KW-0143">Chaperone</keyword>
<accession>A0ABY4E588</accession>
<evidence type="ECO:0000313" key="3">
    <source>
        <dbReference type="EMBL" id="UOO90644.1"/>
    </source>
</evidence>
<dbReference type="InterPro" id="IPR008971">
    <property type="entry name" value="HSP40/DnaJ_pept-bd"/>
</dbReference>
<dbReference type="PRINTS" id="PR00625">
    <property type="entry name" value="JDOMAIN"/>
</dbReference>
<organism evidence="3 4">
    <name type="scientific">Vitreoscilla massiliensis</name>
    <dbReference type="NCBI Taxonomy" id="1689272"/>
    <lineage>
        <taxon>Bacteria</taxon>
        <taxon>Pseudomonadati</taxon>
        <taxon>Pseudomonadota</taxon>
        <taxon>Betaproteobacteria</taxon>
        <taxon>Neisseriales</taxon>
        <taxon>Neisseriaceae</taxon>
        <taxon>Vitreoscilla</taxon>
    </lineage>
</organism>
<name>A0ABY4E588_9NEIS</name>
<dbReference type="SMART" id="SM00271">
    <property type="entry name" value="DnaJ"/>
    <property type="match status" value="1"/>
</dbReference>
<evidence type="ECO:0000256" key="1">
    <source>
        <dbReference type="ARBA" id="ARBA00023186"/>
    </source>
</evidence>
<reference evidence="3 4" key="1">
    <citation type="journal article" date="2022" name="Res Sq">
        <title>Evolution of multicellular longitudinally dividing oral cavity symbionts (Neisseriaceae).</title>
        <authorList>
            <person name="Nyongesa S."/>
            <person name="Weber P."/>
            <person name="Bernet E."/>
            <person name="Pullido F."/>
            <person name="Nieckarz M."/>
            <person name="Delaby M."/>
            <person name="Nieves C."/>
            <person name="Viehboeck T."/>
            <person name="Krause N."/>
            <person name="Rivera-Millot A."/>
            <person name="Nakamura A."/>
            <person name="Vischer N."/>
            <person name="VanNieuwenhze M."/>
            <person name="Brun Y."/>
            <person name="Cava F."/>
            <person name="Bulgheresi S."/>
            <person name="Veyrier F."/>
        </authorList>
    </citation>
    <scope>NUCLEOTIDE SEQUENCE [LARGE SCALE GENOMIC DNA]</scope>
    <source>
        <strain evidence="3 4">SN4</strain>
    </source>
</reference>
<evidence type="ECO:0000313" key="4">
    <source>
        <dbReference type="Proteomes" id="UP000832011"/>
    </source>
</evidence>
<dbReference type="InterPro" id="IPR036869">
    <property type="entry name" value="J_dom_sf"/>
</dbReference>
<dbReference type="PANTHER" id="PTHR43096">
    <property type="entry name" value="DNAJ HOMOLOG 1, MITOCHONDRIAL-RELATED"/>
    <property type="match status" value="1"/>
</dbReference>
<dbReference type="Pfam" id="PF00226">
    <property type="entry name" value="DnaJ"/>
    <property type="match status" value="1"/>
</dbReference>
<dbReference type="EMBL" id="CP091511">
    <property type="protein sequence ID" value="UOO90644.1"/>
    <property type="molecule type" value="Genomic_DNA"/>
</dbReference>
<dbReference type="RefSeq" id="WP_058304967.1">
    <property type="nucleotide sequence ID" value="NZ_CABKVG010000005.1"/>
</dbReference>
<protein>
    <submittedName>
        <fullName evidence="3">DnaJ domain-containing protein</fullName>
    </submittedName>
</protein>
<dbReference type="CDD" id="cd06257">
    <property type="entry name" value="DnaJ"/>
    <property type="match status" value="1"/>
</dbReference>
<dbReference type="CDD" id="cd10747">
    <property type="entry name" value="DnaJ_C"/>
    <property type="match status" value="1"/>
</dbReference>
<dbReference type="Pfam" id="PF01556">
    <property type="entry name" value="DnaJ_C"/>
    <property type="match status" value="1"/>
</dbReference>
<dbReference type="Gene3D" id="2.60.260.20">
    <property type="entry name" value="Urease metallochaperone UreE, N-terminal domain"/>
    <property type="match status" value="2"/>
</dbReference>
<dbReference type="InterPro" id="IPR002939">
    <property type="entry name" value="DnaJ_C"/>
</dbReference>
<dbReference type="PANTHER" id="PTHR43096:SF52">
    <property type="entry name" value="DNAJ HOMOLOG 1, MITOCHONDRIAL-RELATED"/>
    <property type="match status" value="1"/>
</dbReference>